<evidence type="ECO:0000313" key="3">
    <source>
        <dbReference type="Proteomes" id="UP000634435"/>
    </source>
</evidence>
<keyword evidence="1" id="KW-1133">Transmembrane helix</keyword>
<gene>
    <name evidence="2" type="ORF">GCM10007111_44030</name>
</gene>
<dbReference type="Proteomes" id="UP000634435">
    <property type="component" value="Unassembled WGS sequence"/>
</dbReference>
<dbReference type="EMBL" id="BMPN01000017">
    <property type="protein sequence ID" value="GGJ77649.1"/>
    <property type="molecule type" value="Genomic_DNA"/>
</dbReference>
<reference evidence="3" key="1">
    <citation type="journal article" date="2019" name="Int. J. Syst. Evol. Microbiol.">
        <title>The Global Catalogue of Microorganisms (GCM) 10K type strain sequencing project: providing services to taxonomists for standard genome sequencing and annotation.</title>
        <authorList>
            <consortium name="The Broad Institute Genomics Platform"/>
            <consortium name="The Broad Institute Genome Sequencing Center for Infectious Disease"/>
            <person name="Wu L."/>
            <person name="Ma J."/>
        </authorList>
    </citation>
    <scope>NUCLEOTIDE SEQUENCE [LARGE SCALE GENOMIC DNA]</scope>
    <source>
        <strain evidence="3">JCM 30071</strain>
    </source>
</reference>
<protein>
    <recommendedName>
        <fullName evidence="4">Conjugal transfer protein</fullName>
    </recommendedName>
</protein>
<dbReference type="CDD" id="cd16428">
    <property type="entry name" value="TcpC_C"/>
    <property type="match status" value="1"/>
</dbReference>
<feature type="transmembrane region" description="Helical" evidence="1">
    <location>
        <begin position="38"/>
        <end position="56"/>
    </location>
</feature>
<comment type="caution">
    <text evidence="2">The sequence shown here is derived from an EMBL/GenBank/DDBJ whole genome shotgun (WGS) entry which is preliminary data.</text>
</comment>
<dbReference type="InterPro" id="IPR024735">
    <property type="entry name" value="TcpC"/>
</dbReference>
<sequence length="352" mass="40362">MNLFNKLRKYFQDNKIQKVKKEDRKLPKSKGNGKGARFTVWFILILIILLSPLAFLRAQTALDKSKNAESAVQAIGKEDQKQEVDVYDSPMLNVFANEFVDKYLTIPKEDEDRAKHKEQLQNYFAEGITPPNVSDFTGYRKLDSKTLYDVTYQDNKAVMSYLVEYTNVSIEKVEEEKEVKDGDKKKKVKEMVEKETPKKQTAMLNIPVRASENGGYAVVESPYYTNVPDIVNADMAKVENPLAEKEKLKTNQTQEISTWLETFLADYAANPAEDMTYVMDEPKGLNGLQEFVSVQDVTAYPTEKENRYIVKATAIFKEKEVPITHQENLSLIIEQQDNKFFVKQMDNTLGGE</sequence>
<evidence type="ECO:0000313" key="2">
    <source>
        <dbReference type="EMBL" id="GGJ77649.1"/>
    </source>
</evidence>
<dbReference type="CDD" id="cd16386">
    <property type="entry name" value="TcpC_N"/>
    <property type="match status" value="1"/>
</dbReference>
<organism evidence="2 3">
    <name type="scientific">Virgibacillus kapii</name>
    <dbReference type="NCBI Taxonomy" id="1638645"/>
    <lineage>
        <taxon>Bacteria</taxon>
        <taxon>Bacillati</taxon>
        <taxon>Bacillota</taxon>
        <taxon>Bacilli</taxon>
        <taxon>Bacillales</taxon>
        <taxon>Bacillaceae</taxon>
        <taxon>Virgibacillus</taxon>
    </lineage>
</organism>
<evidence type="ECO:0000256" key="1">
    <source>
        <dbReference type="SAM" id="Phobius"/>
    </source>
</evidence>
<name>A0ABQ2DXW6_9BACI</name>
<proteinExistence type="predicted"/>
<keyword evidence="3" id="KW-1185">Reference proteome</keyword>
<dbReference type="Gene3D" id="3.10.450.540">
    <property type="match status" value="2"/>
</dbReference>
<keyword evidence="1" id="KW-0472">Membrane</keyword>
<evidence type="ECO:0008006" key="4">
    <source>
        <dbReference type="Google" id="ProtNLM"/>
    </source>
</evidence>
<keyword evidence="1" id="KW-0812">Transmembrane</keyword>
<accession>A0ABQ2DXW6</accession>
<dbReference type="RefSeq" id="WP_188944483.1">
    <property type="nucleotide sequence ID" value="NZ_BMPN01000017.1"/>
</dbReference>
<dbReference type="Pfam" id="PF12642">
    <property type="entry name" value="TpcC"/>
    <property type="match status" value="1"/>
</dbReference>
<dbReference type="InterPro" id="IPR035628">
    <property type="entry name" value="TcpC_C"/>
</dbReference>